<keyword evidence="1" id="KW-0808">Transferase</keyword>
<evidence type="ECO:0000313" key="2">
    <source>
        <dbReference type="Proteomes" id="UP000291920"/>
    </source>
</evidence>
<accession>A0A4Q5AGM8</accession>
<comment type="caution">
    <text evidence="1">The sequence shown here is derived from an EMBL/GenBank/DDBJ whole genome shotgun (WGS) entry which is preliminary data.</text>
</comment>
<dbReference type="AlphaFoldDB" id="A0A4Q5AGM8"/>
<gene>
    <name evidence="1" type="ORF">PG2017B_1763</name>
</gene>
<protein>
    <submittedName>
        <fullName evidence="1">Formyl-CoA transferase</fullName>
    </submittedName>
</protein>
<dbReference type="Proteomes" id="UP000291920">
    <property type="component" value="Unassembled WGS sequence"/>
</dbReference>
<reference evidence="1 2" key="1">
    <citation type="submission" date="2018-12" db="EMBL/GenBank/DDBJ databases">
        <title>Unveiling genomic diversity among members of the Bifidobacterium pseudolongum species, a widely distributed gut commensal of the animal kingdom.</title>
        <authorList>
            <person name="Lugli G.A."/>
            <person name="Duranti S."/>
            <person name="Albert K."/>
            <person name="Mancabelli L."/>
            <person name="Napoli S."/>
            <person name="Viappiani A."/>
            <person name="Anzalone R."/>
            <person name="Longhi G."/>
            <person name="Milani C."/>
            <person name="Turroni F."/>
            <person name="Alessandri G."/>
            <person name="Sela D.A."/>
            <person name="Van Sinderen D."/>
            <person name="Ventura M."/>
        </authorList>
    </citation>
    <scope>NUCLEOTIDE SEQUENCE [LARGE SCALE GENOMIC DNA]</scope>
    <source>
        <strain evidence="1 2">2017B</strain>
    </source>
</reference>
<dbReference type="SUPFAM" id="SSF89796">
    <property type="entry name" value="CoA-transferase family III (CaiB/BaiF)"/>
    <property type="match status" value="1"/>
</dbReference>
<organism evidence="1 2">
    <name type="scientific">Bifidobacterium pseudolongum subsp. globosum</name>
    <dbReference type="NCBI Taxonomy" id="1690"/>
    <lineage>
        <taxon>Bacteria</taxon>
        <taxon>Bacillati</taxon>
        <taxon>Actinomycetota</taxon>
        <taxon>Actinomycetes</taxon>
        <taxon>Bifidobacteriales</taxon>
        <taxon>Bifidobacteriaceae</taxon>
        <taxon>Bifidobacterium</taxon>
    </lineage>
</organism>
<name>A0A4Q5AGM8_9BIFI</name>
<proteinExistence type="predicted"/>
<dbReference type="Pfam" id="PF02515">
    <property type="entry name" value="CoA_transf_3"/>
    <property type="match status" value="1"/>
</dbReference>
<dbReference type="EMBL" id="RYUT01000007">
    <property type="protein sequence ID" value="RYQ29144.1"/>
    <property type="molecule type" value="Genomic_DNA"/>
</dbReference>
<dbReference type="InterPro" id="IPR023606">
    <property type="entry name" value="CoA-Trfase_III_dom_1_sf"/>
</dbReference>
<dbReference type="Gene3D" id="3.40.50.10540">
    <property type="entry name" value="Crotonobetainyl-coa:carnitine coa-transferase, domain 1"/>
    <property type="match status" value="1"/>
</dbReference>
<dbReference type="InterPro" id="IPR003673">
    <property type="entry name" value="CoA-Trfase_fam_III"/>
</dbReference>
<sequence>MQYDKCTLTKELGAKGVPVGPVLDWNELENDPDLNEDGTLITIDQGDARGKFKTLGMPFTLSNYTPDYQRAPKLGENNEEILTALDYTEDQIKELAQKGVIGGNDGVKADLVAAPTTD</sequence>
<dbReference type="GO" id="GO:0016740">
    <property type="term" value="F:transferase activity"/>
    <property type="evidence" value="ECO:0007669"/>
    <property type="project" value="UniProtKB-KW"/>
</dbReference>
<evidence type="ECO:0000313" key="1">
    <source>
        <dbReference type="EMBL" id="RYQ29144.1"/>
    </source>
</evidence>